<dbReference type="Gene3D" id="3.30.70.100">
    <property type="match status" value="1"/>
</dbReference>
<name>A0ABU8SEY7_9LACO</name>
<dbReference type="SUPFAM" id="SSF54909">
    <property type="entry name" value="Dimeric alpha+beta barrel"/>
    <property type="match status" value="1"/>
</dbReference>
<gene>
    <name evidence="2" type="ORF">R4Y45_01460</name>
</gene>
<dbReference type="InterPro" id="IPR050744">
    <property type="entry name" value="AI-2_Isomerase_LsrG"/>
</dbReference>
<dbReference type="EMBL" id="JAWMWG010000001">
    <property type="protein sequence ID" value="MEJ6347896.1"/>
    <property type="molecule type" value="Genomic_DNA"/>
</dbReference>
<dbReference type="EC" id="1.-.-.-" evidence="2"/>
<comment type="caution">
    <text evidence="2">The sequence shown here is derived from an EMBL/GenBank/DDBJ whole genome shotgun (WGS) entry which is preliminary data.</text>
</comment>
<keyword evidence="3" id="KW-1185">Reference proteome</keyword>
<protein>
    <submittedName>
        <fullName evidence="2">Quinol monooxygenase</fullName>
        <ecNumber evidence="2">1.-.-.-</ecNumber>
    </submittedName>
</protein>
<keyword evidence="2" id="KW-0503">Monooxygenase</keyword>
<dbReference type="Proteomes" id="UP001377804">
    <property type="component" value="Unassembled WGS sequence"/>
</dbReference>
<evidence type="ECO:0000313" key="3">
    <source>
        <dbReference type="Proteomes" id="UP001377804"/>
    </source>
</evidence>
<organism evidence="2 3">
    <name type="scientific">Holzapfeliella saturejae</name>
    <dbReference type="NCBI Taxonomy" id="3082953"/>
    <lineage>
        <taxon>Bacteria</taxon>
        <taxon>Bacillati</taxon>
        <taxon>Bacillota</taxon>
        <taxon>Bacilli</taxon>
        <taxon>Lactobacillales</taxon>
        <taxon>Lactobacillaceae</taxon>
        <taxon>Holzapfeliella</taxon>
    </lineage>
</organism>
<evidence type="ECO:0000259" key="1">
    <source>
        <dbReference type="PROSITE" id="PS51725"/>
    </source>
</evidence>
<dbReference type="Pfam" id="PF03992">
    <property type="entry name" value="ABM"/>
    <property type="match status" value="1"/>
</dbReference>
<dbReference type="RefSeq" id="WP_339968540.1">
    <property type="nucleotide sequence ID" value="NZ_JAWMWG010000001.1"/>
</dbReference>
<dbReference type="InterPro" id="IPR007138">
    <property type="entry name" value="ABM_dom"/>
</dbReference>
<feature type="domain" description="ABM" evidence="1">
    <location>
        <begin position="2"/>
        <end position="90"/>
    </location>
</feature>
<dbReference type="InterPro" id="IPR011008">
    <property type="entry name" value="Dimeric_a/b-barrel"/>
</dbReference>
<dbReference type="PANTHER" id="PTHR33336">
    <property type="entry name" value="QUINOL MONOOXYGENASE YGIN-RELATED"/>
    <property type="match status" value="1"/>
</dbReference>
<accession>A0ABU8SEY7</accession>
<dbReference type="PROSITE" id="PS51725">
    <property type="entry name" value="ABM"/>
    <property type="match status" value="1"/>
</dbReference>
<dbReference type="GO" id="GO:0004497">
    <property type="term" value="F:monooxygenase activity"/>
    <property type="evidence" value="ECO:0007669"/>
    <property type="project" value="UniProtKB-KW"/>
</dbReference>
<dbReference type="PANTHER" id="PTHR33336:SF15">
    <property type="entry name" value="ABM DOMAIN-CONTAINING PROTEIN"/>
    <property type="match status" value="1"/>
</dbReference>
<reference evidence="2 3" key="1">
    <citation type="submission" date="2023-10" db="EMBL/GenBank/DDBJ databases">
        <title>Holzapfeliella saturejae sp. nov. isolated from Satureja montana flowers.</title>
        <authorList>
            <person name="Alcantara C."/>
            <person name="Zuniga M."/>
            <person name="Landete J.M."/>
            <person name="Monedero V."/>
        </authorList>
    </citation>
    <scope>NUCLEOTIDE SEQUENCE [LARGE SCALE GENOMIC DNA]</scope>
    <source>
        <strain evidence="2 3">He02</strain>
    </source>
</reference>
<keyword evidence="2" id="KW-0560">Oxidoreductase</keyword>
<sequence length="93" mass="11159">MIIANVRLTIDPTKREEYLAFIDELVSKSLKDEGNKLYAHFQDTHYENQYLILEHWETQEDLDKHSQTQHLVKFQNHIGDYVTQEPEILFLNK</sequence>
<proteinExistence type="predicted"/>
<evidence type="ECO:0000313" key="2">
    <source>
        <dbReference type="EMBL" id="MEJ6347896.1"/>
    </source>
</evidence>